<feature type="compositionally biased region" description="Polar residues" evidence="1">
    <location>
        <begin position="445"/>
        <end position="454"/>
    </location>
</feature>
<evidence type="ECO:0000313" key="3">
    <source>
        <dbReference type="EMBL" id="CAF4079496.1"/>
    </source>
</evidence>
<gene>
    <name evidence="2" type="ORF">OVA965_LOCUS27337</name>
    <name evidence="3" type="ORF">TMI583_LOCUS28080</name>
</gene>
<accession>A0A8S2EY29</accession>
<feature type="region of interest" description="Disordered" evidence="1">
    <location>
        <begin position="120"/>
        <end position="148"/>
    </location>
</feature>
<dbReference type="Proteomes" id="UP000682733">
    <property type="component" value="Unassembled WGS sequence"/>
</dbReference>
<dbReference type="EMBL" id="CAJOBA010039567">
    <property type="protein sequence ID" value="CAF4079496.1"/>
    <property type="molecule type" value="Genomic_DNA"/>
</dbReference>
<feature type="compositionally biased region" description="Low complexity" evidence="1">
    <location>
        <begin position="121"/>
        <end position="130"/>
    </location>
</feature>
<evidence type="ECO:0000256" key="1">
    <source>
        <dbReference type="SAM" id="MobiDB-lite"/>
    </source>
</evidence>
<proteinExistence type="predicted"/>
<sequence>MENPEDLLETGRKKYNQSVESRGVNYKQRKQESFNIDEFIIKDVDMSEEQKYDSPAPDVQLNKRHTFTTHANSSTASWDNNPQLAVINDQDYVYQSLVSNNKQEDDSDIDFDVIEAFDTPDSGVSSSHLNDSSDDDDNTNDPSADLTDKPLHHYSHLLSNTTCMQFLQLIRDSQISKQQSERFLSFINDILPQPHSMPTTMNELLIKLNITNYFYKRTICILCQKEMNNKETKCDICPGAQPKHIAHIYDTNFRSLLSTIVGRLLIQIQQYKRQISTANRNKEQNYDIPFGKTYQQLLKERNKENLLSLIIHLDGVGLVKSTSLKMWVCSASIIELPPNIRSRRHNMPLLSIYIGHTEPNAKLWLSSCFGMLKNVKQEVFKVNSHDPSTATSAFNIILYGVIGDCPALKIILNMIGHTGYWCCFYCKLKGVHDIRCRKRQYPYEQPTNSRTPESFASDAKSAEDSGKNTFGHLGKSILEDVLDVLLPKGVLCDYTHVSLLRHFRDIVKTVSSSLSPAVRKQIDQNLRRQVFPHFFNRKLRGIEDFSYIKASELKNLLLYGFLPHFYSSLTADQAAFIGLFICGIRCLHGEKLFDENTSKIANDLLITYYQHHSVYFSHHLNFVLHLHQHYSTMCDLNGQLSTINTFAQEDLVGYVAKNRNGTRFFGDLITHYYNMDIYLQNAIKDDPPKPDGPVDPVLLPENDHIYREVFNYHHEQCHCNNFNQCIKCYRRCFVKGHLFHSLSYKKRRTANSYFIQYAQPGSSAYLFGEIIIFIQQQDKIFALIEQYVICDLYSDYFKNSAYYKLLRFPLDNFYFVVKRKNMKIFLPVDQIVKHCIVFENTMNHQTLIVTAISCYHEHD</sequence>
<comment type="caution">
    <text evidence="2">The sequence shown here is derived from an EMBL/GenBank/DDBJ whole genome shotgun (WGS) entry which is preliminary data.</text>
</comment>
<dbReference type="Pfam" id="PF06869">
    <property type="entry name" value="DUF1258"/>
    <property type="match status" value="1"/>
</dbReference>
<evidence type="ECO:0008006" key="5">
    <source>
        <dbReference type="Google" id="ProtNLM"/>
    </source>
</evidence>
<dbReference type="PANTHER" id="PTHR33053">
    <property type="entry name" value="PROTEIN, PUTATIVE-RELATED"/>
    <property type="match status" value="1"/>
</dbReference>
<dbReference type="Proteomes" id="UP000677228">
    <property type="component" value="Unassembled WGS sequence"/>
</dbReference>
<name>A0A8S2EY29_9BILA</name>
<evidence type="ECO:0000313" key="4">
    <source>
        <dbReference type="Proteomes" id="UP000677228"/>
    </source>
</evidence>
<reference evidence="2" key="1">
    <citation type="submission" date="2021-02" db="EMBL/GenBank/DDBJ databases">
        <authorList>
            <person name="Nowell W R."/>
        </authorList>
    </citation>
    <scope>NUCLEOTIDE SEQUENCE</scope>
</reference>
<dbReference type="AlphaFoldDB" id="A0A8S2EY29"/>
<feature type="region of interest" description="Disordered" evidence="1">
    <location>
        <begin position="444"/>
        <end position="463"/>
    </location>
</feature>
<organism evidence="2 4">
    <name type="scientific">Didymodactylos carnosus</name>
    <dbReference type="NCBI Taxonomy" id="1234261"/>
    <lineage>
        <taxon>Eukaryota</taxon>
        <taxon>Metazoa</taxon>
        <taxon>Spiralia</taxon>
        <taxon>Gnathifera</taxon>
        <taxon>Rotifera</taxon>
        <taxon>Eurotatoria</taxon>
        <taxon>Bdelloidea</taxon>
        <taxon>Philodinida</taxon>
        <taxon>Philodinidae</taxon>
        <taxon>Didymodactylos</taxon>
    </lineage>
</organism>
<protein>
    <recommendedName>
        <fullName evidence="5">Transposase domain-containing protein</fullName>
    </recommendedName>
</protein>
<evidence type="ECO:0000313" key="2">
    <source>
        <dbReference type="EMBL" id="CAF1274340.1"/>
    </source>
</evidence>
<dbReference type="InterPro" id="IPR009667">
    <property type="entry name" value="DUF1258"/>
</dbReference>
<dbReference type="EMBL" id="CAJNOK010018007">
    <property type="protein sequence ID" value="CAF1274340.1"/>
    <property type="molecule type" value="Genomic_DNA"/>
</dbReference>